<dbReference type="Proteomes" id="UP000245137">
    <property type="component" value="Unassembled WGS sequence"/>
</dbReference>
<sequence>MAIGPLVSLGPHTLLSGAAFDPLWGAAGAGVTLLGAVGAYRAIASRVASPAAQIVASLDRIRSGDIETPIAPGGKGGELDAAFDALEKLRAALQDDTRRRAEAESAERRAADERRMARDAESRGYIDAHEFFMKSFTEGLERLAAGGLAHRLDAPFSADYEKIRHCYNLAVDRLRGAFVDIMDHIDGLTSRTREIAGAADALAQRTEQQAASLEQTSAALEEITSTVHKTSDGAQRAAGVVSEAQADATRSSEIVRNAIEAMGRIETSSRQIGQIIGVIDEIAFQTNLLALNAGVEAARAGEAGRGFAVVASEVRALAQRSAEAAREIKSLISTSSSQVEDGVALVAQTGKSLGRIVDQVVEANKVVVEIANGAREQATGLAEVNTAVAQMDQFTQQNAAMVEETTAASHGLKSDIERLSISVAAFDLGERPESGAGAVKRMKPQSASKTSPQRRVAARGAALPKEQATPIEEGWEEF</sequence>
<evidence type="ECO:0000256" key="1">
    <source>
        <dbReference type="ARBA" id="ARBA00004370"/>
    </source>
</evidence>
<dbReference type="InterPro" id="IPR004090">
    <property type="entry name" value="Chemotax_Me-accpt_rcpt"/>
</dbReference>
<feature type="coiled-coil region" evidence="5">
    <location>
        <begin position="86"/>
        <end position="123"/>
    </location>
</feature>
<organism evidence="9 10">
    <name type="scientific">Methylosinus sporium</name>
    <dbReference type="NCBI Taxonomy" id="428"/>
    <lineage>
        <taxon>Bacteria</taxon>
        <taxon>Pseudomonadati</taxon>
        <taxon>Pseudomonadota</taxon>
        <taxon>Alphaproteobacteria</taxon>
        <taxon>Hyphomicrobiales</taxon>
        <taxon>Methylocystaceae</taxon>
        <taxon>Methylosinus</taxon>
    </lineage>
</organism>
<accession>A0A2U1SS30</accession>
<dbReference type="SMART" id="SM00283">
    <property type="entry name" value="MA"/>
    <property type="match status" value="1"/>
</dbReference>
<feature type="region of interest" description="Disordered" evidence="6">
    <location>
        <begin position="434"/>
        <end position="478"/>
    </location>
</feature>
<evidence type="ECO:0000259" key="7">
    <source>
        <dbReference type="PROSITE" id="PS50111"/>
    </source>
</evidence>
<evidence type="ECO:0000313" key="9">
    <source>
        <dbReference type="EMBL" id="PWB94395.1"/>
    </source>
</evidence>
<comment type="subcellular location">
    <subcellularLocation>
        <location evidence="1">Membrane</location>
    </subcellularLocation>
</comment>
<dbReference type="SMART" id="SM00304">
    <property type="entry name" value="HAMP"/>
    <property type="match status" value="1"/>
</dbReference>
<dbReference type="Pfam" id="PF00672">
    <property type="entry name" value="HAMP"/>
    <property type="match status" value="1"/>
</dbReference>
<keyword evidence="5" id="KW-0175">Coiled coil</keyword>
<dbReference type="PROSITE" id="PS50111">
    <property type="entry name" value="CHEMOTAXIS_TRANSDUC_2"/>
    <property type="match status" value="1"/>
</dbReference>
<dbReference type="PANTHER" id="PTHR43531">
    <property type="entry name" value="PROTEIN ICFG"/>
    <property type="match status" value="1"/>
</dbReference>
<name>A0A2U1SS30_METSR</name>
<gene>
    <name evidence="9" type="ORF">C5689_08540</name>
</gene>
<dbReference type="GO" id="GO:0016020">
    <property type="term" value="C:membrane"/>
    <property type="evidence" value="ECO:0007669"/>
    <property type="project" value="UniProtKB-SubCell"/>
</dbReference>
<dbReference type="Gene3D" id="1.10.287.950">
    <property type="entry name" value="Methyl-accepting chemotaxis protein"/>
    <property type="match status" value="1"/>
</dbReference>
<dbReference type="InterPro" id="IPR004089">
    <property type="entry name" value="MCPsignal_dom"/>
</dbReference>
<evidence type="ECO:0000256" key="3">
    <source>
        <dbReference type="ARBA" id="ARBA00029447"/>
    </source>
</evidence>
<proteinExistence type="inferred from homology"/>
<dbReference type="PANTHER" id="PTHR43531:SF11">
    <property type="entry name" value="METHYL-ACCEPTING CHEMOTAXIS PROTEIN 3"/>
    <property type="match status" value="1"/>
</dbReference>
<dbReference type="AlphaFoldDB" id="A0A2U1SS30"/>
<dbReference type="PROSITE" id="PS50885">
    <property type="entry name" value="HAMP"/>
    <property type="match status" value="1"/>
</dbReference>
<dbReference type="GO" id="GO:0006935">
    <property type="term" value="P:chemotaxis"/>
    <property type="evidence" value="ECO:0007669"/>
    <property type="project" value="UniProtKB-KW"/>
</dbReference>
<evidence type="ECO:0000256" key="2">
    <source>
        <dbReference type="ARBA" id="ARBA00022500"/>
    </source>
</evidence>
<dbReference type="GO" id="GO:0007165">
    <property type="term" value="P:signal transduction"/>
    <property type="evidence" value="ECO:0007669"/>
    <property type="project" value="UniProtKB-KW"/>
</dbReference>
<protein>
    <submittedName>
        <fullName evidence="9">Methyl-accepting chemotaxis protein</fullName>
    </submittedName>
</protein>
<feature type="domain" description="HAMP" evidence="8">
    <location>
        <begin position="45"/>
        <end position="98"/>
    </location>
</feature>
<keyword evidence="4" id="KW-0807">Transducer</keyword>
<evidence type="ECO:0000259" key="8">
    <source>
        <dbReference type="PROSITE" id="PS50885"/>
    </source>
</evidence>
<comment type="caution">
    <text evidence="9">The sequence shown here is derived from an EMBL/GenBank/DDBJ whole genome shotgun (WGS) entry which is preliminary data.</text>
</comment>
<feature type="domain" description="Methyl-accepting transducer" evidence="7">
    <location>
        <begin position="184"/>
        <end position="413"/>
    </location>
</feature>
<comment type="similarity">
    <text evidence="3">Belongs to the methyl-accepting chemotaxis (MCP) protein family.</text>
</comment>
<dbReference type="PRINTS" id="PR00260">
    <property type="entry name" value="CHEMTRNSDUCR"/>
</dbReference>
<evidence type="ECO:0000256" key="5">
    <source>
        <dbReference type="SAM" id="Coils"/>
    </source>
</evidence>
<dbReference type="InterPro" id="IPR051310">
    <property type="entry name" value="MCP_chemotaxis"/>
</dbReference>
<dbReference type="InterPro" id="IPR003660">
    <property type="entry name" value="HAMP_dom"/>
</dbReference>
<dbReference type="CDD" id="cd11386">
    <property type="entry name" value="MCP_signal"/>
    <property type="match status" value="1"/>
</dbReference>
<dbReference type="SUPFAM" id="SSF58104">
    <property type="entry name" value="Methyl-accepting chemotaxis protein (MCP) signaling domain"/>
    <property type="match status" value="1"/>
</dbReference>
<reference evidence="9 10" key="1">
    <citation type="journal article" date="2018" name="Appl. Microbiol. Biotechnol.">
        <title>Co-cultivation of the strictly anaerobic methanogen Methanosarcina barkeri with aerobic methanotrophs in an oxygen-limited membrane bioreactor.</title>
        <authorList>
            <person name="In 't Zandt M.H."/>
            <person name="van den Bosch T.J.M."/>
            <person name="Rijkers R."/>
            <person name="van Kessel M.A.H.J."/>
            <person name="Jetten M.S.M."/>
            <person name="Welte C.U."/>
        </authorList>
    </citation>
    <scope>NUCLEOTIDE SEQUENCE [LARGE SCALE GENOMIC DNA]</scope>
    <source>
        <strain evidence="9 10">DSM 17706</strain>
    </source>
</reference>
<evidence type="ECO:0000256" key="6">
    <source>
        <dbReference type="SAM" id="MobiDB-lite"/>
    </source>
</evidence>
<dbReference type="GO" id="GO:0004888">
    <property type="term" value="F:transmembrane signaling receptor activity"/>
    <property type="evidence" value="ECO:0007669"/>
    <property type="project" value="InterPro"/>
</dbReference>
<dbReference type="FunFam" id="1.10.287.950:FF:000001">
    <property type="entry name" value="Methyl-accepting chemotaxis sensory transducer"/>
    <property type="match status" value="1"/>
</dbReference>
<dbReference type="EMBL" id="PUIV01000009">
    <property type="protein sequence ID" value="PWB94395.1"/>
    <property type="molecule type" value="Genomic_DNA"/>
</dbReference>
<evidence type="ECO:0000256" key="4">
    <source>
        <dbReference type="PROSITE-ProRule" id="PRU00284"/>
    </source>
</evidence>
<dbReference type="Pfam" id="PF00015">
    <property type="entry name" value="MCPsignal"/>
    <property type="match status" value="1"/>
</dbReference>
<evidence type="ECO:0000313" key="10">
    <source>
        <dbReference type="Proteomes" id="UP000245137"/>
    </source>
</evidence>
<keyword evidence="10" id="KW-1185">Reference proteome</keyword>
<keyword evidence="2" id="KW-0145">Chemotaxis</keyword>
<dbReference type="OrthoDB" id="266313at2"/>